<dbReference type="InterPro" id="IPR029062">
    <property type="entry name" value="Class_I_gatase-like"/>
</dbReference>
<dbReference type="NCBIfam" id="NF003792">
    <property type="entry name" value="PRK05380.1"/>
    <property type="match status" value="1"/>
</dbReference>
<evidence type="ECO:0000313" key="13">
    <source>
        <dbReference type="Proteomes" id="UP000783287"/>
    </source>
</evidence>
<evidence type="ECO:0000259" key="10">
    <source>
        <dbReference type="Pfam" id="PF00117"/>
    </source>
</evidence>
<keyword evidence="8" id="KW-0665">Pyrimidine biosynthesis</keyword>
<evidence type="ECO:0000256" key="8">
    <source>
        <dbReference type="ARBA" id="ARBA00022975"/>
    </source>
</evidence>
<reference evidence="12" key="1">
    <citation type="submission" date="2020-04" db="EMBL/GenBank/DDBJ databases">
        <authorList>
            <person name="Zhang T."/>
        </authorList>
    </citation>
    <scope>NUCLEOTIDE SEQUENCE</scope>
    <source>
        <strain evidence="12">HKST-UBA14</strain>
    </source>
</reference>
<evidence type="ECO:0000256" key="6">
    <source>
        <dbReference type="ARBA" id="ARBA00022840"/>
    </source>
</evidence>
<evidence type="ECO:0000256" key="7">
    <source>
        <dbReference type="ARBA" id="ARBA00022962"/>
    </source>
</evidence>
<keyword evidence="4 12" id="KW-0436">Ligase</keyword>
<dbReference type="EC" id="6.3.4.2" evidence="3"/>
<comment type="catalytic activity">
    <reaction evidence="9">
        <text>UTP + L-glutamine + ATP + H2O = CTP + L-glutamate + ADP + phosphate + 2 H(+)</text>
        <dbReference type="Rhea" id="RHEA:26426"/>
        <dbReference type="ChEBI" id="CHEBI:15377"/>
        <dbReference type="ChEBI" id="CHEBI:15378"/>
        <dbReference type="ChEBI" id="CHEBI:29985"/>
        <dbReference type="ChEBI" id="CHEBI:30616"/>
        <dbReference type="ChEBI" id="CHEBI:37563"/>
        <dbReference type="ChEBI" id="CHEBI:43474"/>
        <dbReference type="ChEBI" id="CHEBI:46398"/>
        <dbReference type="ChEBI" id="CHEBI:58359"/>
        <dbReference type="ChEBI" id="CHEBI:456216"/>
        <dbReference type="EC" id="6.3.4.2"/>
    </reaction>
</comment>
<dbReference type="InterPro" id="IPR027417">
    <property type="entry name" value="P-loop_NTPase"/>
</dbReference>
<dbReference type="NCBIfam" id="TIGR00337">
    <property type="entry name" value="PyrG"/>
    <property type="match status" value="1"/>
</dbReference>
<evidence type="ECO:0000256" key="3">
    <source>
        <dbReference type="ARBA" id="ARBA00012291"/>
    </source>
</evidence>
<feature type="non-terminal residue" evidence="12">
    <location>
        <position position="1"/>
    </location>
</feature>
<dbReference type="InterPro" id="IPR017456">
    <property type="entry name" value="CTP_synthase_N"/>
</dbReference>
<dbReference type="SUPFAM" id="SSF52540">
    <property type="entry name" value="P-loop containing nucleoside triphosphate hydrolases"/>
    <property type="match status" value="1"/>
</dbReference>
<sequence>SKSQSKFIFVSGGVLSGLGKGLCAASIGYLLKQRGYSVSCIKCENYLNIDSGTINPIEHGDPFLCEDGLESDMDLGTYERFLEEEMGFKNFTTMGQIYKSVIDRERSMGYEGEDVEAIPHVVDEIIARIEKASEGYDFTVIELGGTAGEYQNALYYEACRTMKALNHGSVINVHVSYMPVPAHLGEPKTKPTQTSVRTLMSMGIQPEFLILRSEVDMDKRRKYLLGLKTSIPGENVIMAKDLDIIYELPLNFADQEFDKKILNHFNMDLRRSNLKAWKELIAKIKAPKKHKKSIAIVGKYLSKNEGDYELTDAYHALIEAIRHTCWHNDVQPDIKFIPAQNIELNGTRALSKVDAIIVPIGWGTRGVEGKIRAIKYARENKIPYLGLCYGMQLAAVEFARNVCGLKDAHTEEVAPDTKNKIIHQIPFDPKYQQIKGQGTSMRLGAYDCVLKKGTLIHKIYSKHKAFKKENTISERHRHRFEFNNEYRELLESNGLVISGTSPDNFFVEMIELPKEVHPFFVATQAHPEYKSMPLKPHPMFVEFIKATI</sequence>
<dbReference type="FunFam" id="3.40.50.880:FF:000002">
    <property type="entry name" value="CTP synthase"/>
    <property type="match status" value="1"/>
</dbReference>
<keyword evidence="5" id="KW-0547">Nucleotide-binding</keyword>
<reference evidence="12" key="2">
    <citation type="journal article" date="2021" name="Microbiome">
        <title>Successional dynamics and alternative stable states in a saline activated sludge microbial community over 9 years.</title>
        <authorList>
            <person name="Wang Y."/>
            <person name="Ye J."/>
            <person name="Ju F."/>
            <person name="Liu L."/>
            <person name="Boyd J.A."/>
            <person name="Deng Y."/>
            <person name="Parks D.H."/>
            <person name="Jiang X."/>
            <person name="Yin X."/>
            <person name="Woodcroft B.J."/>
            <person name="Tyson G.W."/>
            <person name="Hugenholtz P."/>
            <person name="Polz M.F."/>
            <person name="Zhang T."/>
        </authorList>
    </citation>
    <scope>NUCLEOTIDE SEQUENCE</scope>
    <source>
        <strain evidence="12">HKST-UBA14</strain>
    </source>
</reference>
<comment type="similarity">
    <text evidence="2">Belongs to the CTP synthase family.</text>
</comment>
<feature type="domain" description="Glutamine amidotransferase" evidence="10">
    <location>
        <begin position="310"/>
        <end position="545"/>
    </location>
</feature>
<dbReference type="GO" id="GO:0003883">
    <property type="term" value="F:CTP synthase activity"/>
    <property type="evidence" value="ECO:0007669"/>
    <property type="project" value="UniProtKB-EC"/>
</dbReference>
<proteinExistence type="inferred from homology"/>
<dbReference type="EMBL" id="JAGQLK010000210">
    <property type="protein sequence ID" value="MCA9384007.1"/>
    <property type="molecule type" value="Genomic_DNA"/>
</dbReference>
<gene>
    <name evidence="12" type="ORF">KC909_06625</name>
</gene>
<organism evidence="12 13">
    <name type="scientific">Candidatus Dojkabacteria bacterium</name>
    <dbReference type="NCBI Taxonomy" id="2099670"/>
    <lineage>
        <taxon>Bacteria</taxon>
        <taxon>Candidatus Dojkabacteria</taxon>
    </lineage>
</organism>
<evidence type="ECO:0000256" key="2">
    <source>
        <dbReference type="ARBA" id="ARBA00007533"/>
    </source>
</evidence>
<dbReference type="PANTHER" id="PTHR11550">
    <property type="entry name" value="CTP SYNTHASE"/>
    <property type="match status" value="1"/>
</dbReference>
<dbReference type="Gene3D" id="3.40.50.300">
    <property type="entry name" value="P-loop containing nucleotide triphosphate hydrolases"/>
    <property type="match status" value="1"/>
</dbReference>
<evidence type="ECO:0000259" key="11">
    <source>
        <dbReference type="Pfam" id="PF06418"/>
    </source>
</evidence>
<dbReference type="GO" id="GO:0006241">
    <property type="term" value="P:CTP biosynthetic process"/>
    <property type="evidence" value="ECO:0007669"/>
    <property type="project" value="InterPro"/>
</dbReference>
<dbReference type="GO" id="GO:0042802">
    <property type="term" value="F:identical protein binding"/>
    <property type="evidence" value="ECO:0007669"/>
    <property type="project" value="TreeGrafter"/>
</dbReference>
<dbReference type="PROSITE" id="PS51273">
    <property type="entry name" value="GATASE_TYPE_1"/>
    <property type="match status" value="1"/>
</dbReference>
<evidence type="ECO:0000256" key="4">
    <source>
        <dbReference type="ARBA" id="ARBA00022598"/>
    </source>
</evidence>
<dbReference type="CDD" id="cd01746">
    <property type="entry name" value="GATase1_CTP_Synthase"/>
    <property type="match status" value="1"/>
</dbReference>
<accession>A0A955L6N6</accession>
<dbReference type="InterPro" id="IPR033828">
    <property type="entry name" value="GATase1_CTP_Synthase"/>
</dbReference>
<dbReference type="PANTHER" id="PTHR11550:SF0">
    <property type="entry name" value="CTP SYNTHASE-RELATED"/>
    <property type="match status" value="1"/>
</dbReference>
<feature type="domain" description="CTP synthase N-terminal" evidence="11">
    <location>
        <begin position="6"/>
        <end position="267"/>
    </location>
</feature>
<dbReference type="InterPro" id="IPR017926">
    <property type="entry name" value="GATASE"/>
</dbReference>
<dbReference type="GO" id="GO:0019856">
    <property type="term" value="P:pyrimidine nucleobase biosynthetic process"/>
    <property type="evidence" value="ECO:0007669"/>
    <property type="project" value="TreeGrafter"/>
</dbReference>
<dbReference type="Gene3D" id="3.40.50.880">
    <property type="match status" value="1"/>
</dbReference>
<protein>
    <recommendedName>
        <fullName evidence="3">CTP synthase (glutamine hydrolyzing)</fullName>
        <ecNumber evidence="3">6.3.4.2</ecNumber>
    </recommendedName>
</protein>
<dbReference type="SUPFAM" id="SSF52317">
    <property type="entry name" value="Class I glutamine amidotransferase-like"/>
    <property type="match status" value="1"/>
</dbReference>
<dbReference type="Pfam" id="PF06418">
    <property type="entry name" value="CTP_synth_N"/>
    <property type="match status" value="1"/>
</dbReference>
<dbReference type="Proteomes" id="UP000783287">
    <property type="component" value="Unassembled WGS sequence"/>
</dbReference>
<comment type="pathway">
    <text evidence="1">Pyrimidine metabolism; CTP biosynthesis via de novo pathway; CTP from UDP: step 2/2.</text>
</comment>
<evidence type="ECO:0000256" key="9">
    <source>
        <dbReference type="ARBA" id="ARBA00047781"/>
    </source>
</evidence>
<dbReference type="AlphaFoldDB" id="A0A955L6N6"/>
<dbReference type="GO" id="GO:0005829">
    <property type="term" value="C:cytosol"/>
    <property type="evidence" value="ECO:0007669"/>
    <property type="project" value="TreeGrafter"/>
</dbReference>
<comment type="caution">
    <text evidence="12">The sequence shown here is derived from an EMBL/GenBank/DDBJ whole genome shotgun (WGS) entry which is preliminary data.</text>
</comment>
<dbReference type="InterPro" id="IPR004468">
    <property type="entry name" value="CTP_synthase"/>
</dbReference>
<keyword evidence="7" id="KW-0315">Glutamine amidotransferase</keyword>
<evidence type="ECO:0000256" key="1">
    <source>
        <dbReference type="ARBA" id="ARBA00005171"/>
    </source>
</evidence>
<name>A0A955L6N6_9BACT</name>
<keyword evidence="6" id="KW-0067">ATP-binding</keyword>
<evidence type="ECO:0000313" key="12">
    <source>
        <dbReference type="EMBL" id="MCA9384007.1"/>
    </source>
</evidence>
<evidence type="ECO:0000256" key="5">
    <source>
        <dbReference type="ARBA" id="ARBA00022741"/>
    </source>
</evidence>
<dbReference type="GO" id="GO:0005524">
    <property type="term" value="F:ATP binding"/>
    <property type="evidence" value="ECO:0007669"/>
    <property type="project" value="UniProtKB-KW"/>
</dbReference>
<dbReference type="Pfam" id="PF00117">
    <property type="entry name" value="GATase"/>
    <property type="match status" value="1"/>
</dbReference>